<reference evidence="2" key="1">
    <citation type="journal article" date="2022" name="Data Brief">
        <title>Draft genome sequence data of Gordonia hongkongensis strain EUFUS-Z928 isolated from the octocoral Eunicea fusca.</title>
        <authorList>
            <person name="Sanchez-Suarez J."/>
            <person name="Diaz L."/>
            <person name="Melo-Bolivar J."/>
            <person name="Villamil L."/>
        </authorList>
    </citation>
    <scope>NUCLEOTIDE SEQUENCE</scope>
    <source>
        <strain evidence="2">EUFUS-Z928</strain>
    </source>
</reference>
<evidence type="ECO:0000313" key="3">
    <source>
        <dbReference type="Proteomes" id="UP001152308"/>
    </source>
</evidence>
<gene>
    <name evidence="2" type="ORF">L2299_01820</name>
</gene>
<dbReference type="EMBL" id="JAKJLQ010000001">
    <property type="protein sequence ID" value="MDF6099785.1"/>
    <property type="molecule type" value="Genomic_DNA"/>
</dbReference>
<keyword evidence="3" id="KW-1185">Reference proteome</keyword>
<sequence length="188" mass="19639">MLYVGDSITRGSGASTYADSFRELTTATLRESVAVDEQMVAKGGARLSEVARMAVPVPPADVVLVQLGTNDVLSPVTPVADFAEQYRALIGAVRAVNPQAAVVCLGVWRPAASAGPFDSVIHDECASDRARFLPMSDLFEGVGLRGPAGRAALGRDGLGDDFHPNDFGHRAIAHRVVGIVQLDEGAAA</sequence>
<comment type="caution">
    <text evidence="2">The sequence shown here is derived from an EMBL/GenBank/DDBJ whole genome shotgun (WGS) entry which is preliminary data.</text>
</comment>
<reference evidence="2" key="2">
    <citation type="submission" date="2022-01" db="EMBL/GenBank/DDBJ databases">
        <authorList>
            <person name="Sanchez-Suarez J."/>
            <person name="Villamil L."/>
            <person name="Diaz L.E."/>
        </authorList>
    </citation>
    <scope>NUCLEOTIDE SEQUENCE</scope>
    <source>
        <strain evidence="2">EUFUS-Z928</strain>
    </source>
</reference>
<organism evidence="2 3">
    <name type="scientific">Gordonia hongkongensis</name>
    <dbReference type="NCBI Taxonomy" id="1701090"/>
    <lineage>
        <taxon>Bacteria</taxon>
        <taxon>Bacillati</taxon>
        <taxon>Actinomycetota</taxon>
        <taxon>Actinomycetes</taxon>
        <taxon>Mycobacteriales</taxon>
        <taxon>Gordoniaceae</taxon>
        <taxon>Gordonia</taxon>
    </lineage>
</organism>
<evidence type="ECO:0000313" key="2">
    <source>
        <dbReference type="EMBL" id="MDF6099785.1"/>
    </source>
</evidence>
<dbReference type="InterPro" id="IPR013830">
    <property type="entry name" value="SGNH_hydro"/>
</dbReference>
<dbReference type="SUPFAM" id="SSF52266">
    <property type="entry name" value="SGNH hydrolase"/>
    <property type="match status" value="1"/>
</dbReference>
<dbReference type="InterPro" id="IPR051532">
    <property type="entry name" value="Ester_Hydrolysis_Enzymes"/>
</dbReference>
<accession>A0ABT6BP55</accession>
<proteinExistence type="predicted"/>
<dbReference type="PANTHER" id="PTHR30383">
    <property type="entry name" value="THIOESTERASE 1/PROTEASE 1/LYSOPHOSPHOLIPASE L1"/>
    <property type="match status" value="1"/>
</dbReference>
<dbReference type="GO" id="GO:0016787">
    <property type="term" value="F:hydrolase activity"/>
    <property type="evidence" value="ECO:0007669"/>
    <property type="project" value="UniProtKB-KW"/>
</dbReference>
<keyword evidence="2" id="KW-0378">Hydrolase</keyword>
<dbReference type="PANTHER" id="PTHR30383:SF5">
    <property type="entry name" value="SGNH HYDROLASE-TYPE ESTERASE DOMAIN-CONTAINING PROTEIN"/>
    <property type="match status" value="1"/>
</dbReference>
<dbReference type="InterPro" id="IPR036514">
    <property type="entry name" value="SGNH_hydro_sf"/>
</dbReference>
<evidence type="ECO:0000259" key="1">
    <source>
        <dbReference type="Pfam" id="PF13472"/>
    </source>
</evidence>
<protein>
    <submittedName>
        <fullName evidence="2">SGNH/GDSL hydrolase family protein</fullName>
    </submittedName>
</protein>
<dbReference type="Gene3D" id="3.40.50.1110">
    <property type="entry name" value="SGNH hydrolase"/>
    <property type="match status" value="1"/>
</dbReference>
<dbReference type="Pfam" id="PF13472">
    <property type="entry name" value="Lipase_GDSL_2"/>
    <property type="match status" value="1"/>
</dbReference>
<dbReference type="RefSeq" id="WP_277242562.1">
    <property type="nucleotide sequence ID" value="NZ_JAKJLQ010000001.1"/>
</dbReference>
<dbReference type="CDD" id="cd00229">
    <property type="entry name" value="SGNH_hydrolase"/>
    <property type="match status" value="1"/>
</dbReference>
<name>A0ABT6BP55_9ACTN</name>
<dbReference type="Proteomes" id="UP001152308">
    <property type="component" value="Unassembled WGS sequence"/>
</dbReference>
<feature type="domain" description="SGNH hydrolase-type esterase" evidence="1">
    <location>
        <begin position="4"/>
        <end position="171"/>
    </location>
</feature>